<reference evidence="2" key="1">
    <citation type="submission" date="2022-08" db="EMBL/GenBank/DDBJ databases">
        <title>The genomic sequence of strain Paenibacillus sp. SCIV0701.</title>
        <authorList>
            <person name="Zhao H."/>
        </authorList>
    </citation>
    <scope>NUCLEOTIDE SEQUENCE</scope>
    <source>
        <strain evidence="2">SCIV0701</strain>
    </source>
</reference>
<evidence type="ECO:0000313" key="3">
    <source>
        <dbReference type="Proteomes" id="UP001141950"/>
    </source>
</evidence>
<organism evidence="2 3">
    <name type="scientific">Paenibacillus soyae</name>
    <dbReference type="NCBI Taxonomy" id="2969249"/>
    <lineage>
        <taxon>Bacteria</taxon>
        <taxon>Bacillati</taxon>
        <taxon>Bacillota</taxon>
        <taxon>Bacilli</taxon>
        <taxon>Bacillales</taxon>
        <taxon>Paenibacillaceae</taxon>
        <taxon>Paenibacillus</taxon>
    </lineage>
</organism>
<protein>
    <submittedName>
        <fullName evidence="2">GNAT family N-acetyltransferase</fullName>
    </submittedName>
</protein>
<name>A0A9X2MRR4_9BACL</name>
<dbReference type="Pfam" id="PF13302">
    <property type="entry name" value="Acetyltransf_3"/>
    <property type="match status" value="1"/>
</dbReference>
<evidence type="ECO:0000313" key="2">
    <source>
        <dbReference type="EMBL" id="MCR2807088.1"/>
    </source>
</evidence>
<dbReference type="PANTHER" id="PTHR43792:SF1">
    <property type="entry name" value="N-ACETYLTRANSFERASE DOMAIN-CONTAINING PROTEIN"/>
    <property type="match status" value="1"/>
</dbReference>
<accession>A0A9X2MRR4</accession>
<sequence length="179" mass="20956">MIKKRDLHECHSLFQLLMDPAVFPYVRYPCRSYEQYLFVTKKLIVEEERKTCVSRTILDEMGRPIGTIELYNIVDRVGFLATWIGAPYFGKGYNQRAKDAFFTELFMEQEIDTVFLKIRKQNTRSRMAAQKLPYAVLANEINESLYKSINDGREIYDLYRVDRSDFLDNGNVIPQGVAT</sequence>
<dbReference type="AlphaFoldDB" id="A0A9X2MRR4"/>
<dbReference type="Proteomes" id="UP001141950">
    <property type="component" value="Unassembled WGS sequence"/>
</dbReference>
<proteinExistence type="predicted"/>
<evidence type="ECO:0000259" key="1">
    <source>
        <dbReference type="Pfam" id="PF13302"/>
    </source>
</evidence>
<dbReference type="GO" id="GO:0016747">
    <property type="term" value="F:acyltransferase activity, transferring groups other than amino-acyl groups"/>
    <property type="evidence" value="ECO:0007669"/>
    <property type="project" value="InterPro"/>
</dbReference>
<comment type="caution">
    <text evidence="2">The sequence shown here is derived from an EMBL/GenBank/DDBJ whole genome shotgun (WGS) entry which is preliminary data.</text>
</comment>
<dbReference type="EMBL" id="JANIPJ010000023">
    <property type="protein sequence ID" value="MCR2807088.1"/>
    <property type="molecule type" value="Genomic_DNA"/>
</dbReference>
<dbReference type="InterPro" id="IPR000182">
    <property type="entry name" value="GNAT_dom"/>
</dbReference>
<dbReference type="SUPFAM" id="SSF55729">
    <property type="entry name" value="Acyl-CoA N-acyltransferases (Nat)"/>
    <property type="match status" value="1"/>
</dbReference>
<dbReference type="InterPro" id="IPR051531">
    <property type="entry name" value="N-acetyltransferase"/>
</dbReference>
<feature type="domain" description="N-acetyltransferase" evidence="1">
    <location>
        <begin position="11"/>
        <end position="132"/>
    </location>
</feature>
<dbReference type="Gene3D" id="3.40.630.30">
    <property type="match status" value="1"/>
</dbReference>
<dbReference type="InterPro" id="IPR016181">
    <property type="entry name" value="Acyl_CoA_acyltransferase"/>
</dbReference>
<dbReference type="PANTHER" id="PTHR43792">
    <property type="entry name" value="GNAT FAMILY, PUTATIVE (AFU_ORTHOLOGUE AFUA_3G00765)-RELATED-RELATED"/>
    <property type="match status" value="1"/>
</dbReference>
<keyword evidence="3" id="KW-1185">Reference proteome</keyword>
<gene>
    <name evidence="2" type="ORF">NQZ67_24685</name>
</gene>
<dbReference type="RefSeq" id="WP_257451231.1">
    <property type="nucleotide sequence ID" value="NZ_JANIPJ010000023.1"/>
</dbReference>